<evidence type="ECO:0000313" key="2">
    <source>
        <dbReference type="Proteomes" id="UP001158066"/>
    </source>
</evidence>
<dbReference type="Pfam" id="PF11215">
    <property type="entry name" value="DUF3010"/>
    <property type="match status" value="1"/>
</dbReference>
<dbReference type="EMBL" id="FXUF01000027">
    <property type="protein sequence ID" value="SMP72275.1"/>
    <property type="molecule type" value="Genomic_DNA"/>
</dbReference>
<accession>A0AA46AKR7</accession>
<dbReference type="RefSeq" id="WP_283410916.1">
    <property type="nucleotide sequence ID" value="NZ_FXUF01000027.1"/>
</dbReference>
<proteinExistence type="predicted"/>
<evidence type="ECO:0000313" key="1">
    <source>
        <dbReference type="EMBL" id="SMP72275.1"/>
    </source>
</evidence>
<keyword evidence="2" id="KW-1185">Reference proteome</keyword>
<reference evidence="1" key="1">
    <citation type="submission" date="2017-05" db="EMBL/GenBank/DDBJ databases">
        <authorList>
            <person name="Varghese N."/>
            <person name="Submissions S."/>
        </authorList>
    </citation>
    <scope>NUCLEOTIDE SEQUENCE</scope>
    <source>
        <strain evidence="1">Su22</strain>
    </source>
</reference>
<sequence>MSTQKICGIKIDSNKITIVVLIGSKGNFEYVDTRITKIELQDHSKQENVKSFKQTVEAFLASEDISLVAIKGRATKGTYAGGAISFKIEAILQTMEREVKIIPPNSISALLKKKPVDLSMIKNKYQTEAAQTAYFSLED</sequence>
<comment type="caution">
    <text evidence="1">The sequence shown here is derived from an EMBL/GenBank/DDBJ whole genome shotgun (WGS) entry which is preliminary data.</text>
</comment>
<gene>
    <name evidence="1" type="ORF">SAMN06296020_1276</name>
</gene>
<name>A0AA46AKR7_9CLOT</name>
<protein>
    <recommendedName>
        <fullName evidence="3">DUF3010 family protein</fullName>
    </recommendedName>
</protein>
<organism evidence="1 2">
    <name type="scientific">Anoxynatronum buryatiense</name>
    <dbReference type="NCBI Taxonomy" id="489973"/>
    <lineage>
        <taxon>Bacteria</taxon>
        <taxon>Bacillati</taxon>
        <taxon>Bacillota</taxon>
        <taxon>Clostridia</taxon>
        <taxon>Eubacteriales</taxon>
        <taxon>Clostridiaceae</taxon>
        <taxon>Anoxynatronum</taxon>
    </lineage>
</organism>
<dbReference type="Proteomes" id="UP001158066">
    <property type="component" value="Unassembled WGS sequence"/>
</dbReference>
<dbReference type="AlphaFoldDB" id="A0AA46AKR7"/>
<evidence type="ECO:0008006" key="3">
    <source>
        <dbReference type="Google" id="ProtNLM"/>
    </source>
</evidence>
<dbReference type="InterPro" id="IPR021378">
    <property type="entry name" value="DUF3010"/>
</dbReference>